<sequence length="31" mass="3367">MTQVFAKSGAMAAAQAEKEIDVLVSSRRKQD</sequence>
<keyword evidence="2" id="KW-1185">Reference proteome</keyword>
<organism evidence="1 2">
    <name type="scientific">Acidobacterium capsulatum (strain ATCC 51196 / DSM 11244 / BCRC 80197 / JCM 7670 / NBRC 15755 / NCIMB 13165 / 161)</name>
    <dbReference type="NCBI Taxonomy" id="240015"/>
    <lineage>
        <taxon>Bacteria</taxon>
        <taxon>Pseudomonadati</taxon>
        <taxon>Acidobacteriota</taxon>
        <taxon>Terriglobia</taxon>
        <taxon>Terriglobales</taxon>
        <taxon>Acidobacteriaceae</taxon>
        <taxon>Acidobacterium</taxon>
    </lineage>
</organism>
<dbReference type="HOGENOM" id="CLU_3394627_0_0_0"/>
<evidence type="ECO:0000313" key="2">
    <source>
        <dbReference type="Proteomes" id="UP000002207"/>
    </source>
</evidence>
<name>C1FA71_ACIC5</name>
<evidence type="ECO:0000313" key="1">
    <source>
        <dbReference type="EMBL" id="ACO33065.1"/>
    </source>
</evidence>
<dbReference type="InParanoid" id="C1FA71"/>
<dbReference type="KEGG" id="aca:ACP_2266"/>
<gene>
    <name evidence="1" type="ordered locus">ACP_2266</name>
</gene>
<accession>C1FA71</accession>
<dbReference type="EMBL" id="CP001472">
    <property type="protein sequence ID" value="ACO33065.1"/>
    <property type="molecule type" value="Genomic_DNA"/>
</dbReference>
<dbReference type="Proteomes" id="UP000002207">
    <property type="component" value="Chromosome"/>
</dbReference>
<reference evidence="1 2" key="1">
    <citation type="journal article" date="2009" name="Appl. Environ. Microbiol.">
        <title>Three genomes from the phylum Acidobacteria provide insight into the lifestyles of these microorganisms in soils.</title>
        <authorList>
            <person name="Ward N.L."/>
            <person name="Challacombe J.F."/>
            <person name="Janssen P.H."/>
            <person name="Henrissat B."/>
            <person name="Coutinho P.M."/>
            <person name="Wu M."/>
            <person name="Xie G."/>
            <person name="Haft D.H."/>
            <person name="Sait M."/>
            <person name="Badger J."/>
            <person name="Barabote R.D."/>
            <person name="Bradley B."/>
            <person name="Brettin T.S."/>
            <person name="Brinkac L.M."/>
            <person name="Bruce D."/>
            <person name="Creasy T."/>
            <person name="Daugherty S.C."/>
            <person name="Davidsen T.M."/>
            <person name="DeBoy R.T."/>
            <person name="Detter J.C."/>
            <person name="Dodson R.J."/>
            <person name="Durkin A.S."/>
            <person name="Ganapathy A."/>
            <person name="Gwinn-Giglio M."/>
            <person name="Han C.S."/>
            <person name="Khouri H."/>
            <person name="Kiss H."/>
            <person name="Kothari S.P."/>
            <person name="Madupu R."/>
            <person name="Nelson K.E."/>
            <person name="Nelson W.C."/>
            <person name="Paulsen I."/>
            <person name="Penn K."/>
            <person name="Ren Q."/>
            <person name="Rosovitz M.J."/>
            <person name="Selengut J.D."/>
            <person name="Shrivastava S."/>
            <person name="Sullivan S.A."/>
            <person name="Tapia R."/>
            <person name="Thompson L.S."/>
            <person name="Watkins K.L."/>
            <person name="Yang Q."/>
            <person name="Yu C."/>
            <person name="Zafar N."/>
            <person name="Zhou L."/>
            <person name="Kuske C.R."/>
        </authorList>
    </citation>
    <scope>NUCLEOTIDE SEQUENCE [LARGE SCALE GENOMIC DNA]</scope>
    <source>
        <strain evidence="2">ATCC 51196 / DSM 11244 / BCRC 80197 / JCM 7670 / NBRC 15755 / NCIMB 13165 / 161</strain>
    </source>
</reference>
<dbReference type="AlphaFoldDB" id="C1FA71"/>
<proteinExistence type="predicted"/>
<protein>
    <submittedName>
        <fullName evidence="1">Uncharacterized protein</fullName>
    </submittedName>
</protein>